<dbReference type="AlphaFoldDB" id="A0A8H6SD83"/>
<evidence type="ECO:0000256" key="2">
    <source>
        <dbReference type="ARBA" id="ARBA00023002"/>
    </source>
</evidence>
<dbReference type="Pfam" id="PF04820">
    <property type="entry name" value="Trp_halogenase"/>
    <property type="match status" value="2"/>
</dbReference>
<dbReference type="PANTHER" id="PTHR43747">
    <property type="entry name" value="FAD-BINDING PROTEIN"/>
    <property type="match status" value="1"/>
</dbReference>
<evidence type="ECO:0000313" key="6">
    <source>
        <dbReference type="Proteomes" id="UP000636479"/>
    </source>
</evidence>
<comment type="caution">
    <text evidence="5">The sequence shown here is derived from an EMBL/GenBank/DDBJ whole genome shotgun (WGS) entry which is preliminary data.</text>
</comment>
<evidence type="ECO:0000313" key="5">
    <source>
        <dbReference type="EMBL" id="KAF7297289.1"/>
    </source>
</evidence>
<evidence type="ECO:0000256" key="1">
    <source>
        <dbReference type="ARBA" id="ARBA00005706"/>
    </source>
</evidence>
<dbReference type="GO" id="GO:0140907">
    <property type="term" value="F:flavin-dependent halogenase activity"/>
    <property type="evidence" value="ECO:0007669"/>
    <property type="project" value="UniProtKB-ARBA"/>
</dbReference>
<evidence type="ECO:0000256" key="3">
    <source>
        <dbReference type="ARBA" id="ARBA00023033"/>
    </source>
</evidence>
<comment type="catalytic activity">
    <reaction evidence="4">
        <text>melleolide F + FADH2 + chloride + O2 = 6'-chloromelleolide F + FAD + 2 H2O + H(+)</text>
        <dbReference type="Rhea" id="RHEA:67160"/>
        <dbReference type="ChEBI" id="CHEBI:15377"/>
        <dbReference type="ChEBI" id="CHEBI:15378"/>
        <dbReference type="ChEBI" id="CHEBI:15379"/>
        <dbReference type="ChEBI" id="CHEBI:17996"/>
        <dbReference type="ChEBI" id="CHEBI:57692"/>
        <dbReference type="ChEBI" id="CHEBI:58307"/>
        <dbReference type="ChEBI" id="CHEBI:167712"/>
        <dbReference type="ChEBI" id="CHEBI:167713"/>
    </reaction>
    <physiologicalReaction direction="left-to-right" evidence="4">
        <dbReference type="Rhea" id="RHEA:67161"/>
    </physiologicalReaction>
</comment>
<sequence length="551" mass="60204">MCSRIENLVAEKVEKANCSNSTSDKLLANLLLFTQMIQVPSFSQVLVIGGGPGGSYAATVLAREGFEVTLLERDIFPRYHIGESLLPSVRPFLRFIGAEDVVKNHGFAEKPGAAVKLNQHKREGYTDFISLNPENGAWNVVRSEFDELLLRHAAASGVTVREGVKVKEIGFTHGAPVSAQWESKTGESGSINFGYLVDASGRHGIMSTRYLQNRHINKSLRNQAAWGYWRGTNMYAPENLPDRKNAPWFEALTDETGWCWFIPLHNKTVSVGVVLTEEASIAKKRANKDGSLKDHYLEQLKLAPGLIRLLGDGNLVSEVKSAGDYSYSATHYAGPRYRLVGDAAAFIDPLVFSSGVHLAFTGALSAASSIAASIKRQCSETEAIAFHNAKVGTSYTRFLLVVLGIYKQIKAQESPVLSDVDSDNFDQAFVFLRPIIQGAADADPELTEKELQDTMDFCANVFAPTNPLMHTQVAEKYGSGSSMLSPTAAIMSVDAIMKLAGNDEDAKHVLLEVNARKAIHTMYDADTNFATEIMGGFCVRMQQGNLGLVRV</sequence>
<keyword evidence="2" id="KW-0560">Oxidoreductase</keyword>
<dbReference type="InterPro" id="IPR036188">
    <property type="entry name" value="FAD/NAD-bd_sf"/>
</dbReference>
<dbReference type="PRINTS" id="PR00420">
    <property type="entry name" value="RNGMNOXGNASE"/>
</dbReference>
<dbReference type="Gene3D" id="3.50.50.60">
    <property type="entry name" value="FAD/NAD(P)-binding domain"/>
    <property type="match status" value="1"/>
</dbReference>
<keyword evidence="3" id="KW-0503">Monooxygenase</keyword>
<dbReference type="EMBL" id="JACAZF010000008">
    <property type="protein sequence ID" value="KAF7297289.1"/>
    <property type="molecule type" value="Genomic_DNA"/>
</dbReference>
<dbReference type="InterPro" id="IPR006905">
    <property type="entry name" value="Flavin_halogenase"/>
</dbReference>
<gene>
    <name evidence="5" type="ORF">MIND_00962100</name>
</gene>
<keyword evidence="6" id="KW-1185">Reference proteome</keyword>
<dbReference type="PANTHER" id="PTHR43747:SF5">
    <property type="entry name" value="FAD-BINDING DOMAIN-CONTAINING PROTEIN"/>
    <property type="match status" value="1"/>
</dbReference>
<dbReference type="OrthoDB" id="3340390at2759"/>
<dbReference type="Proteomes" id="UP000636479">
    <property type="component" value="Unassembled WGS sequence"/>
</dbReference>
<accession>A0A8H6SD83</accession>
<reference evidence="5" key="1">
    <citation type="submission" date="2020-05" db="EMBL/GenBank/DDBJ databases">
        <title>Mycena genomes resolve the evolution of fungal bioluminescence.</title>
        <authorList>
            <person name="Tsai I.J."/>
        </authorList>
    </citation>
    <scope>NUCLEOTIDE SEQUENCE</scope>
    <source>
        <strain evidence="5">171206Taipei</strain>
    </source>
</reference>
<dbReference type="GO" id="GO:0044550">
    <property type="term" value="P:secondary metabolite biosynthetic process"/>
    <property type="evidence" value="ECO:0007669"/>
    <property type="project" value="UniProtKB-ARBA"/>
</dbReference>
<proteinExistence type="inferred from homology"/>
<dbReference type="InterPro" id="IPR050816">
    <property type="entry name" value="Flavin-dep_Halogenase_NPB"/>
</dbReference>
<dbReference type="RefSeq" id="XP_037217648.1">
    <property type="nucleotide sequence ID" value="XM_037366236.1"/>
</dbReference>
<name>A0A8H6SD83_9AGAR</name>
<protein>
    <submittedName>
        <fullName evidence="5">FAD/NAD P-binding domain-containing protein</fullName>
    </submittedName>
</protein>
<dbReference type="GO" id="GO:0004497">
    <property type="term" value="F:monooxygenase activity"/>
    <property type="evidence" value="ECO:0007669"/>
    <property type="project" value="UniProtKB-KW"/>
</dbReference>
<comment type="similarity">
    <text evidence="1">Belongs to the flavin-dependent halogenase family.</text>
</comment>
<organism evidence="5 6">
    <name type="scientific">Mycena indigotica</name>
    <dbReference type="NCBI Taxonomy" id="2126181"/>
    <lineage>
        <taxon>Eukaryota</taxon>
        <taxon>Fungi</taxon>
        <taxon>Dikarya</taxon>
        <taxon>Basidiomycota</taxon>
        <taxon>Agaricomycotina</taxon>
        <taxon>Agaricomycetes</taxon>
        <taxon>Agaricomycetidae</taxon>
        <taxon>Agaricales</taxon>
        <taxon>Marasmiineae</taxon>
        <taxon>Mycenaceae</taxon>
        <taxon>Mycena</taxon>
    </lineage>
</organism>
<dbReference type="SUPFAM" id="SSF51905">
    <property type="entry name" value="FAD/NAD(P)-binding domain"/>
    <property type="match status" value="1"/>
</dbReference>
<evidence type="ECO:0000256" key="4">
    <source>
        <dbReference type="ARBA" id="ARBA00049364"/>
    </source>
</evidence>
<dbReference type="GeneID" id="59348752"/>